<evidence type="ECO:0008006" key="3">
    <source>
        <dbReference type="Google" id="ProtNLM"/>
    </source>
</evidence>
<feature type="compositionally biased region" description="Low complexity" evidence="1">
    <location>
        <begin position="49"/>
        <end position="81"/>
    </location>
</feature>
<name>A0A1B6D6S9_9HEMI</name>
<feature type="compositionally biased region" description="Basic and acidic residues" evidence="1">
    <location>
        <begin position="344"/>
        <end position="367"/>
    </location>
</feature>
<feature type="compositionally biased region" description="Basic and acidic residues" evidence="1">
    <location>
        <begin position="229"/>
        <end position="251"/>
    </location>
</feature>
<feature type="region of interest" description="Disordered" evidence="1">
    <location>
        <begin position="201"/>
        <end position="414"/>
    </location>
</feature>
<accession>A0A1B6D6S9</accession>
<organism evidence="2">
    <name type="scientific">Clastoptera arizonana</name>
    <name type="common">Arizona spittle bug</name>
    <dbReference type="NCBI Taxonomy" id="38151"/>
    <lineage>
        <taxon>Eukaryota</taxon>
        <taxon>Metazoa</taxon>
        <taxon>Ecdysozoa</taxon>
        <taxon>Arthropoda</taxon>
        <taxon>Hexapoda</taxon>
        <taxon>Insecta</taxon>
        <taxon>Pterygota</taxon>
        <taxon>Neoptera</taxon>
        <taxon>Paraneoptera</taxon>
        <taxon>Hemiptera</taxon>
        <taxon>Auchenorrhyncha</taxon>
        <taxon>Cercopoidea</taxon>
        <taxon>Clastopteridae</taxon>
        <taxon>Clastoptera</taxon>
    </lineage>
</organism>
<dbReference type="AlphaFoldDB" id="A0A1B6D6S9"/>
<evidence type="ECO:0000256" key="1">
    <source>
        <dbReference type="SAM" id="MobiDB-lite"/>
    </source>
</evidence>
<feature type="compositionally biased region" description="Basic and acidic residues" evidence="1">
    <location>
        <begin position="22"/>
        <end position="34"/>
    </location>
</feature>
<dbReference type="EMBL" id="GEDC01015909">
    <property type="protein sequence ID" value="JAS21389.1"/>
    <property type="molecule type" value="Transcribed_RNA"/>
</dbReference>
<feature type="non-terminal residue" evidence="2">
    <location>
        <position position="475"/>
    </location>
</feature>
<gene>
    <name evidence="2" type="ORF">g.31262</name>
</gene>
<feature type="compositionally biased region" description="Basic residues" evidence="1">
    <location>
        <begin position="12"/>
        <end position="21"/>
    </location>
</feature>
<feature type="compositionally biased region" description="Basic and acidic residues" evidence="1">
    <location>
        <begin position="278"/>
        <end position="316"/>
    </location>
</feature>
<feature type="compositionally biased region" description="Low complexity" evidence="1">
    <location>
        <begin position="265"/>
        <end position="277"/>
    </location>
</feature>
<feature type="compositionally biased region" description="Polar residues" evidence="1">
    <location>
        <begin position="118"/>
        <end position="130"/>
    </location>
</feature>
<evidence type="ECO:0000313" key="2">
    <source>
        <dbReference type="EMBL" id="JAS21389.1"/>
    </source>
</evidence>
<feature type="compositionally biased region" description="Basic and acidic residues" evidence="1">
    <location>
        <begin position="382"/>
        <end position="403"/>
    </location>
</feature>
<feature type="compositionally biased region" description="Basic and acidic residues" evidence="1">
    <location>
        <begin position="201"/>
        <end position="213"/>
    </location>
</feature>
<proteinExistence type="predicted"/>
<feature type="region of interest" description="Disordered" evidence="1">
    <location>
        <begin position="1"/>
        <end position="135"/>
    </location>
</feature>
<sequence length="475" mass="55146">MPGRPQSPPSHKSSHNTRLRIHSSDRQRSSDRGRHQNAADLRSTHQRRSISPPLLRSRSPLPLRSRSPPLIRSRSPPLRSRSPPPRRSQSPPPKRSLKESVKRHSMSSARSRSPIDKPSTSTFDARPSTSNDERYRKAVFDSYKPDAEVQSGNFSTNKLKEIVIEVQRAPVNLSPDANQLNRAIINPATVVIVRRPDEGLKPLFDRPELKANSDESSVDYQRSVIKSSKSCEKEVKEIKKERPSTSRDVSHSHPYSSKNKDQAHSPVYSRSRSSPPRGEFHDSYNGRRGTSREVEKRSRESFSERRIIYDRERTRDQPSTSYHHRHHDDRHYELEKRRSHRSPSSRERKKSTDSQNPSRERDYERRKQLSKRRRNHSSSQEDEGRTKQESETKPSPRRHRDEAENLPNQAVRPQYSSEFEHHETHDLIPVGPMRPIMPPPMHMDPYGPYHMMRGPPPMMGRIPPPRMFRPMAPPP</sequence>
<feature type="compositionally biased region" description="Pro residues" evidence="1">
    <location>
        <begin position="82"/>
        <end position="94"/>
    </location>
</feature>
<protein>
    <recommendedName>
        <fullName evidence="3">Complementary sex determination N-terminal domain-containing protein</fullName>
    </recommendedName>
</protein>
<reference evidence="2" key="1">
    <citation type="submission" date="2015-12" db="EMBL/GenBank/DDBJ databases">
        <title>De novo transcriptome assembly of four potential Pierce s Disease insect vectors from Arizona vineyards.</title>
        <authorList>
            <person name="Tassone E.E."/>
        </authorList>
    </citation>
    <scope>NUCLEOTIDE SEQUENCE</scope>
</reference>